<accession>A0A5K3F078</accession>
<protein>
    <submittedName>
        <fullName evidence="1">KTSC domain-containing protein</fullName>
    </submittedName>
</protein>
<proteinExistence type="predicted"/>
<dbReference type="WBParaSite" id="MCU_004527-RA">
    <property type="protein sequence ID" value="MCU_004527-RA"/>
    <property type="gene ID" value="MCU_004527"/>
</dbReference>
<dbReference type="AlphaFoldDB" id="A0A5K3F078"/>
<name>A0A5K3F078_MESCO</name>
<sequence length="52" mass="5992">MRSSIYTLARYWGADILDYAGLSQFSVSLRSYGMRGRYAANMSKTRIRSSIY</sequence>
<evidence type="ECO:0000313" key="1">
    <source>
        <dbReference type="WBParaSite" id="MCU_004527-RA"/>
    </source>
</evidence>
<reference evidence="1" key="1">
    <citation type="submission" date="2019-11" db="UniProtKB">
        <authorList>
            <consortium name="WormBaseParasite"/>
        </authorList>
    </citation>
    <scope>IDENTIFICATION</scope>
</reference>
<organism evidence="1">
    <name type="scientific">Mesocestoides corti</name>
    <name type="common">Flatworm</name>
    <dbReference type="NCBI Taxonomy" id="53468"/>
    <lineage>
        <taxon>Eukaryota</taxon>
        <taxon>Metazoa</taxon>
        <taxon>Spiralia</taxon>
        <taxon>Lophotrochozoa</taxon>
        <taxon>Platyhelminthes</taxon>
        <taxon>Cestoda</taxon>
        <taxon>Eucestoda</taxon>
        <taxon>Cyclophyllidea</taxon>
        <taxon>Mesocestoididae</taxon>
        <taxon>Mesocestoides</taxon>
    </lineage>
</organism>